<dbReference type="Proteomes" id="UP001597601">
    <property type="component" value="Unassembled WGS sequence"/>
</dbReference>
<evidence type="ECO:0000313" key="1">
    <source>
        <dbReference type="EMBL" id="MFD2865551.1"/>
    </source>
</evidence>
<keyword evidence="2" id="KW-1185">Reference proteome</keyword>
<dbReference type="EMBL" id="JBHUON010000014">
    <property type="protein sequence ID" value="MFD2865551.1"/>
    <property type="molecule type" value="Genomic_DNA"/>
</dbReference>
<name>A0ABW5XRJ4_9SPHI</name>
<reference evidence="2" key="1">
    <citation type="journal article" date="2019" name="Int. J. Syst. Evol. Microbiol.">
        <title>The Global Catalogue of Microorganisms (GCM) 10K type strain sequencing project: providing services to taxonomists for standard genome sequencing and annotation.</title>
        <authorList>
            <consortium name="The Broad Institute Genomics Platform"/>
            <consortium name="The Broad Institute Genome Sequencing Center for Infectious Disease"/>
            <person name="Wu L."/>
            <person name="Ma J."/>
        </authorList>
    </citation>
    <scope>NUCLEOTIDE SEQUENCE [LARGE SCALE GENOMIC DNA]</scope>
    <source>
        <strain evidence="2">KCTC 52232</strain>
    </source>
</reference>
<protein>
    <submittedName>
        <fullName evidence="1">Uncharacterized protein</fullName>
    </submittedName>
</protein>
<comment type="caution">
    <text evidence="1">The sequence shown here is derived from an EMBL/GenBank/DDBJ whole genome shotgun (WGS) entry which is preliminary data.</text>
</comment>
<accession>A0ABW5XRJ4</accession>
<proteinExistence type="predicted"/>
<sequence>MINWSQHDQQIVQVVVDSKGVTTDTMGAKLFDLKKQPVVPIDIGIEIIEQACLLLCENQKSLSKTQI</sequence>
<evidence type="ECO:0000313" key="2">
    <source>
        <dbReference type="Proteomes" id="UP001597601"/>
    </source>
</evidence>
<dbReference type="RefSeq" id="WP_377128062.1">
    <property type="nucleotide sequence ID" value="NZ_JBHUON010000014.1"/>
</dbReference>
<organism evidence="1 2">
    <name type="scientific">Mucilaginibacter antarcticus</name>
    <dbReference type="NCBI Taxonomy" id="1855725"/>
    <lineage>
        <taxon>Bacteria</taxon>
        <taxon>Pseudomonadati</taxon>
        <taxon>Bacteroidota</taxon>
        <taxon>Sphingobacteriia</taxon>
        <taxon>Sphingobacteriales</taxon>
        <taxon>Sphingobacteriaceae</taxon>
        <taxon>Mucilaginibacter</taxon>
    </lineage>
</organism>
<gene>
    <name evidence="1" type="ORF">ACFSYC_12695</name>
</gene>